<evidence type="ECO:0000313" key="2">
    <source>
        <dbReference type="Proteomes" id="UP001143981"/>
    </source>
</evidence>
<dbReference type="EMBL" id="JANBOI010001632">
    <property type="protein sequence ID" value="KAJ1726314.1"/>
    <property type="molecule type" value="Genomic_DNA"/>
</dbReference>
<protein>
    <submittedName>
        <fullName evidence="1">Uncharacterized protein</fullName>
    </submittedName>
</protein>
<dbReference type="Proteomes" id="UP001143981">
    <property type="component" value="Unassembled WGS sequence"/>
</dbReference>
<evidence type="ECO:0000313" key="1">
    <source>
        <dbReference type="EMBL" id="KAJ1726314.1"/>
    </source>
</evidence>
<organism evidence="1 2">
    <name type="scientific">Coemansia biformis</name>
    <dbReference type="NCBI Taxonomy" id="1286918"/>
    <lineage>
        <taxon>Eukaryota</taxon>
        <taxon>Fungi</taxon>
        <taxon>Fungi incertae sedis</taxon>
        <taxon>Zoopagomycota</taxon>
        <taxon>Kickxellomycotina</taxon>
        <taxon>Kickxellomycetes</taxon>
        <taxon>Kickxellales</taxon>
        <taxon>Kickxellaceae</taxon>
        <taxon>Coemansia</taxon>
    </lineage>
</organism>
<accession>A0A9W8CWG2</accession>
<comment type="caution">
    <text evidence="1">The sequence shown here is derived from an EMBL/GenBank/DDBJ whole genome shotgun (WGS) entry which is preliminary data.</text>
</comment>
<dbReference type="OrthoDB" id="5664002at2759"/>
<feature type="non-terminal residue" evidence="1">
    <location>
        <position position="119"/>
    </location>
</feature>
<proteinExistence type="predicted"/>
<keyword evidence="2" id="KW-1185">Reference proteome</keyword>
<dbReference type="AlphaFoldDB" id="A0A9W8CWG2"/>
<sequence length="119" mass="13246">MLGLIRKLASLDCLTLYDLTLGDIQADISVPERGTVSPLNSSLGKIAVYFGPQQYPADQAIQVAKYLLLTLPALTEFLAMQIPKQPLVEFVTKYTQQYPHLANIRKVLCMQKDNSCFLA</sequence>
<name>A0A9W8CWG2_9FUNG</name>
<reference evidence="1" key="1">
    <citation type="submission" date="2022-07" db="EMBL/GenBank/DDBJ databases">
        <title>Phylogenomic reconstructions and comparative analyses of Kickxellomycotina fungi.</title>
        <authorList>
            <person name="Reynolds N.K."/>
            <person name="Stajich J.E."/>
            <person name="Barry K."/>
            <person name="Grigoriev I.V."/>
            <person name="Crous P."/>
            <person name="Smith M.E."/>
        </authorList>
    </citation>
    <scope>NUCLEOTIDE SEQUENCE</scope>
    <source>
        <strain evidence="1">BCRC 34381</strain>
    </source>
</reference>
<gene>
    <name evidence="1" type="ORF">LPJ61_005269</name>
</gene>